<organism evidence="1 2">
    <name type="scientific">Rhizorhabdus histidinilytica</name>
    <dbReference type="NCBI Taxonomy" id="439228"/>
    <lineage>
        <taxon>Bacteria</taxon>
        <taxon>Pseudomonadati</taxon>
        <taxon>Pseudomonadota</taxon>
        <taxon>Alphaproteobacteria</taxon>
        <taxon>Sphingomonadales</taxon>
        <taxon>Sphingomonadaceae</taxon>
        <taxon>Rhizorhabdus</taxon>
    </lineage>
</organism>
<keyword evidence="1" id="KW-0489">Methyltransferase</keyword>
<proteinExistence type="predicted"/>
<evidence type="ECO:0000313" key="2">
    <source>
        <dbReference type="Proteomes" id="UP000189818"/>
    </source>
</evidence>
<gene>
    <name evidence="1" type="ORF">SAMN06295920_110145</name>
</gene>
<dbReference type="STRING" id="439228.SAMN06295920_110145"/>
<dbReference type="Proteomes" id="UP000189818">
    <property type="component" value="Unassembled WGS sequence"/>
</dbReference>
<dbReference type="InterPro" id="IPR029063">
    <property type="entry name" value="SAM-dependent_MTases_sf"/>
</dbReference>
<dbReference type="Gene3D" id="3.40.50.150">
    <property type="entry name" value="Vaccinia Virus protein VP39"/>
    <property type="match status" value="1"/>
</dbReference>
<dbReference type="RefSeq" id="WP_079649945.1">
    <property type="nucleotide sequence ID" value="NZ_FUYM01000010.1"/>
</dbReference>
<dbReference type="OrthoDB" id="9805585at2"/>
<dbReference type="SUPFAM" id="SSF53335">
    <property type="entry name" value="S-adenosyl-L-methionine-dependent methyltransferases"/>
    <property type="match status" value="1"/>
</dbReference>
<keyword evidence="2" id="KW-1185">Reference proteome</keyword>
<reference evidence="2" key="1">
    <citation type="submission" date="2017-02" db="EMBL/GenBank/DDBJ databases">
        <authorList>
            <person name="Varghese N."/>
            <person name="Submissions S."/>
        </authorList>
    </citation>
    <scope>NUCLEOTIDE SEQUENCE [LARGE SCALE GENOMIC DNA]</scope>
    <source>
        <strain evidence="2">UM2</strain>
    </source>
</reference>
<name>A0A1T5FR07_9SPHN</name>
<keyword evidence="1" id="KW-0808">Transferase</keyword>
<dbReference type="GO" id="GO:0003723">
    <property type="term" value="F:RNA binding"/>
    <property type="evidence" value="ECO:0007669"/>
    <property type="project" value="UniProtKB-KW"/>
</dbReference>
<dbReference type="GO" id="GO:0032259">
    <property type="term" value="P:methylation"/>
    <property type="evidence" value="ECO:0007669"/>
    <property type="project" value="UniProtKB-KW"/>
</dbReference>
<protein>
    <submittedName>
        <fullName evidence="1">Phospholipid N-methyltransferase</fullName>
    </submittedName>
</protein>
<dbReference type="GO" id="GO:0008168">
    <property type="term" value="F:methyltransferase activity"/>
    <property type="evidence" value="ECO:0007669"/>
    <property type="project" value="UniProtKB-KW"/>
</dbReference>
<sequence>MSDLAAFLRAWAKDPLGIAAVAPSGPSLARLITAEITPDMAPVIELGPGTGVFTKALLERGLQQSDLVLVENEADFARLLETRFPQARILRGDAARVRRHRALFDGDLAGATISGLPILSMNAGQQMKIMAGCFGLMRPGGRFYQFSYSPVCPVRRPVLDRLGLKARRLSSTLRNLPPAAVYEISRVDE</sequence>
<dbReference type="AlphaFoldDB" id="A0A1T5FR07"/>
<dbReference type="EMBL" id="FUYM01000010">
    <property type="protein sequence ID" value="SKB98557.1"/>
    <property type="molecule type" value="Genomic_DNA"/>
</dbReference>
<evidence type="ECO:0000313" key="1">
    <source>
        <dbReference type="EMBL" id="SKB98557.1"/>
    </source>
</evidence>
<accession>A0A1T5FR07</accession>